<dbReference type="EMBL" id="SZYE01000235">
    <property type="protein sequence ID" value="TKR22172.1"/>
    <property type="molecule type" value="Genomic_DNA"/>
</dbReference>
<organism evidence="3 4">
    <name type="scientific">Cellulomonas hominis</name>
    <dbReference type="NCBI Taxonomy" id="156981"/>
    <lineage>
        <taxon>Bacteria</taxon>
        <taxon>Bacillati</taxon>
        <taxon>Actinomycetota</taxon>
        <taxon>Actinomycetes</taxon>
        <taxon>Micrococcales</taxon>
        <taxon>Cellulomonadaceae</taxon>
        <taxon>Cellulomonas</taxon>
    </lineage>
</organism>
<feature type="region of interest" description="Disordered" evidence="1">
    <location>
        <begin position="109"/>
        <end position="136"/>
    </location>
</feature>
<dbReference type="Proteomes" id="UP000308121">
    <property type="component" value="Unassembled WGS sequence"/>
</dbReference>
<dbReference type="InterPro" id="IPR058193">
    <property type="entry name" value="VanY/YodJ_core_dom"/>
</dbReference>
<dbReference type="SUPFAM" id="SSF55166">
    <property type="entry name" value="Hedgehog/DD-peptidase"/>
    <property type="match status" value="1"/>
</dbReference>
<comment type="caution">
    <text evidence="3">The sequence shown here is derived from an EMBL/GenBank/DDBJ whole genome shotgun (WGS) entry which is preliminary data.</text>
</comment>
<dbReference type="PANTHER" id="PTHR34385">
    <property type="entry name" value="D-ALANYL-D-ALANINE CARBOXYPEPTIDASE"/>
    <property type="match status" value="1"/>
</dbReference>
<dbReference type="GO" id="GO:0006508">
    <property type="term" value="P:proteolysis"/>
    <property type="evidence" value="ECO:0007669"/>
    <property type="project" value="InterPro"/>
</dbReference>
<dbReference type="InterPro" id="IPR009045">
    <property type="entry name" value="Zn_M74/Hedgehog-like"/>
</dbReference>
<dbReference type="InterPro" id="IPR052179">
    <property type="entry name" value="DD-CPase-like"/>
</dbReference>
<feature type="region of interest" description="Disordered" evidence="1">
    <location>
        <begin position="174"/>
        <end position="194"/>
    </location>
</feature>
<name>A0A7Z8NP92_9CELL</name>
<dbReference type="GO" id="GO:0008233">
    <property type="term" value="F:peptidase activity"/>
    <property type="evidence" value="ECO:0007669"/>
    <property type="project" value="InterPro"/>
</dbReference>
<sequence length="436" mass="45506">MPPCSTAPPTRSPRPVCSPPCWAARCPARSWTGAPGPTGSPTRSTSWCCPARSAARATEGSSSTRGAARPPSTPWHAISARATRPRTVRGREAARRAVLGRRSVGHWGLTRPRTWSNHVTPRPQHRHGPRPGAHRRGGARLRFARPVQVASVAVLGGLLAAVALQDVPALSGPAAGPAVAAPARGPQPAPAPTLAPSVLGVLPGPVPTDVADPATVRTPSGVPDVPAAGTTLVPPAPAGLDLALHPTDDPASPWVVVNKALPLVPAGWAPAELAVVAGYQVRPEVADPLARMIAAAAGDGVTLALRSAYRSYDDQVRVHADLVARVGQQRAEEVSARPAHSEHQTGLAVDVGSTTRPDCDFQDCFGDTDEGRWVAARAGEFGFVVRYTAQNRAVTGYAPEGWHLRWVGADLVAELDRRGVTTLEEAFGLPGGPDYR</sequence>
<reference evidence="3 4" key="1">
    <citation type="submission" date="2019-05" db="EMBL/GenBank/DDBJ databases">
        <title>Genome sequence of Cellulomonas hominis strain CS1.</title>
        <authorList>
            <person name="Belmont J."/>
            <person name="Maclea K.S."/>
        </authorList>
    </citation>
    <scope>NUCLEOTIDE SEQUENCE [LARGE SCALE GENOMIC DNA]</scope>
    <source>
        <strain evidence="3 4">CS1</strain>
    </source>
</reference>
<feature type="compositionally biased region" description="Low complexity" evidence="1">
    <location>
        <begin position="174"/>
        <end position="184"/>
    </location>
</feature>
<dbReference type="InterPro" id="IPR003709">
    <property type="entry name" value="VanY-like_core_dom"/>
</dbReference>
<protein>
    <recommendedName>
        <fullName evidence="2">D-alanyl-D-alanine carboxypeptidase-like core domain-containing protein</fullName>
    </recommendedName>
</protein>
<evidence type="ECO:0000256" key="1">
    <source>
        <dbReference type="SAM" id="MobiDB-lite"/>
    </source>
</evidence>
<dbReference type="Gene3D" id="3.30.1380.10">
    <property type="match status" value="1"/>
</dbReference>
<evidence type="ECO:0000259" key="2">
    <source>
        <dbReference type="Pfam" id="PF02557"/>
    </source>
</evidence>
<feature type="region of interest" description="Disordered" evidence="1">
    <location>
        <begin position="56"/>
        <end position="92"/>
    </location>
</feature>
<gene>
    <name evidence="3" type="ORF">FA014_17850</name>
</gene>
<feature type="compositionally biased region" description="Basic residues" evidence="1">
    <location>
        <begin position="123"/>
        <end position="136"/>
    </location>
</feature>
<accession>A0A7Z8NP92</accession>
<dbReference type="Pfam" id="PF02557">
    <property type="entry name" value="VanY"/>
    <property type="match status" value="1"/>
</dbReference>
<dbReference type="PANTHER" id="PTHR34385:SF1">
    <property type="entry name" value="PEPTIDOGLYCAN L-ALANYL-D-GLUTAMATE ENDOPEPTIDASE CWLK"/>
    <property type="match status" value="1"/>
</dbReference>
<evidence type="ECO:0000313" key="3">
    <source>
        <dbReference type="EMBL" id="TKR22172.1"/>
    </source>
</evidence>
<dbReference type="OrthoDB" id="9792074at2"/>
<dbReference type="AlphaFoldDB" id="A0A7Z8NP92"/>
<proteinExistence type="predicted"/>
<feature type="domain" description="D-alanyl-D-alanine carboxypeptidase-like core" evidence="2">
    <location>
        <begin position="280"/>
        <end position="408"/>
    </location>
</feature>
<dbReference type="CDD" id="cd14852">
    <property type="entry name" value="LD-carboxypeptidase"/>
    <property type="match status" value="1"/>
</dbReference>
<evidence type="ECO:0000313" key="4">
    <source>
        <dbReference type="Proteomes" id="UP000308121"/>
    </source>
</evidence>